<protein>
    <submittedName>
        <fullName evidence="12">Na+/H+ antiporter</fullName>
    </submittedName>
</protein>
<feature type="transmembrane region" description="Helical" evidence="10">
    <location>
        <begin position="300"/>
        <end position="322"/>
    </location>
</feature>
<evidence type="ECO:0000256" key="5">
    <source>
        <dbReference type="ARBA" id="ARBA00022989"/>
    </source>
</evidence>
<dbReference type="Pfam" id="PF02148">
    <property type="entry name" value="zf-UBP"/>
    <property type="match status" value="1"/>
</dbReference>
<dbReference type="PANTHER" id="PTHR10110">
    <property type="entry name" value="SODIUM/HYDROGEN EXCHANGER"/>
    <property type="match status" value="1"/>
</dbReference>
<dbReference type="Gene3D" id="6.10.140.1330">
    <property type="match status" value="1"/>
</dbReference>
<dbReference type="NCBIfam" id="TIGR00831">
    <property type="entry name" value="a_cpa1"/>
    <property type="match status" value="1"/>
</dbReference>
<comment type="subcellular location">
    <subcellularLocation>
        <location evidence="1 10">Cell membrane</location>
        <topology evidence="1 10">Multi-pass membrane protein</topology>
    </subcellularLocation>
</comment>
<evidence type="ECO:0000256" key="7">
    <source>
        <dbReference type="ARBA" id="ARBA00023065"/>
    </source>
</evidence>
<feature type="transmembrane region" description="Helical" evidence="10">
    <location>
        <begin position="82"/>
        <end position="105"/>
    </location>
</feature>
<keyword evidence="6 10" id="KW-0915">Sodium</keyword>
<dbReference type="InterPro" id="IPR004705">
    <property type="entry name" value="Cation/H_exchanger_CPA1_bac"/>
</dbReference>
<evidence type="ECO:0000259" key="11">
    <source>
        <dbReference type="PROSITE" id="PS50271"/>
    </source>
</evidence>
<dbReference type="InterPro" id="IPR001607">
    <property type="entry name" value="Znf_UBP"/>
</dbReference>
<comment type="caution">
    <text evidence="10">Lacks conserved residue(s) required for the propagation of feature annotation.</text>
</comment>
<dbReference type="SUPFAM" id="SSF57850">
    <property type="entry name" value="RING/U-box"/>
    <property type="match status" value="1"/>
</dbReference>
<evidence type="ECO:0000256" key="10">
    <source>
        <dbReference type="RuleBase" id="RU366002"/>
    </source>
</evidence>
<proteinExistence type="inferred from homology"/>
<evidence type="ECO:0000313" key="12">
    <source>
        <dbReference type="EMBL" id="GAA4684031.1"/>
    </source>
</evidence>
<dbReference type="Pfam" id="PF00999">
    <property type="entry name" value="Na_H_Exchanger"/>
    <property type="match status" value="1"/>
</dbReference>
<dbReference type="Proteomes" id="UP001500621">
    <property type="component" value="Unassembled WGS sequence"/>
</dbReference>
<evidence type="ECO:0000256" key="8">
    <source>
        <dbReference type="ARBA" id="ARBA00023136"/>
    </source>
</evidence>
<comment type="similarity">
    <text evidence="10">Belongs to the monovalent cation:proton antiporter 1 (CPA1) transporter (TC 2.A.36) family.</text>
</comment>
<keyword evidence="9 10" id="KW-0739">Sodium transport</keyword>
<evidence type="ECO:0000256" key="9">
    <source>
        <dbReference type="ARBA" id="ARBA00023201"/>
    </source>
</evidence>
<dbReference type="InterPro" id="IPR013083">
    <property type="entry name" value="Znf_RING/FYVE/PHD"/>
</dbReference>
<dbReference type="Gene3D" id="3.30.40.10">
    <property type="entry name" value="Zinc/RING finger domain, C3HC4 (zinc finger)"/>
    <property type="match status" value="1"/>
</dbReference>
<accession>A0ABP8W862</accession>
<reference evidence="13" key="1">
    <citation type="journal article" date="2019" name="Int. J. Syst. Evol. Microbiol.">
        <title>The Global Catalogue of Microorganisms (GCM) 10K type strain sequencing project: providing services to taxonomists for standard genome sequencing and annotation.</title>
        <authorList>
            <consortium name="The Broad Institute Genomics Platform"/>
            <consortium name="The Broad Institute Genome Sequencing Center for Infectious Disease"/>
            <person name="Wu L."/>
            <person name="Ma J."/>
        </authorList>
    </citation>
    <scope>NUCLEOTIDE SEQUENCE [LARGE SCALE GENOMIC DNA]</scope>
    <source>
        <strain evidence="13">JCM 18127</strain>
    </source>
</reference>
<feature type="transmembrane region" description="Helical" evidence="10">
    <location>
        <begin position="111"/>
        <end position="134"/>
    </location>
</feature>
<dbReference type="InterPro" id="IPR018422">
    <property type="entry name" value="Cation/H_exchanger_CPA1"/>
</dbReference>
<dbReference type="InterPro" id="IPR006153">
    <property type="entry name" value="Cation/H_exchanger_TM"/>
</dbReference>
<feature type="transmembrane region" description="Helical" evidence="10">
    <location>
        <begin position="181"/>
        <end position="202"/>
    </location>
</feature>
<keyword evidence="5 10" id="KW-1133">Transmembrane helix</keyword>
<feature type="domain" description="UBP-type" evidence="11">
    <location>
        <begin position="524"/>
        <end position="622"/>
    </location>
</feature>
<dbReference type="PROSITE" id="PS50271">
    <property type="entry name" value="ZF_UBP"/>
    <property type="match status" value="1"/>
</dbReference>
<keyword evidence="7 10" id="KW-0406">Ion transport</keyword>
<comment type="function">
    <text evidence="10">Na(+)/H(+) antiporter that extrudes sodium in exchange for external protons.</text>
</comment>
<feature type="transmembrane region" description="Helical" evidence="10">
    <location>
        <begin position="373"/>
        <end position="397"/>
    </location>
</feature>
<evidence type="ECO:0000256" key="2">
    <source>
        <dbReference type="ARBA" id="ARBA00022448"/>
    </source>
</evidence>
<keyword evidence="2 10" id="KW-0813">Transport</keyword>
<organism evidence="12 13">
    <name type="scientific">Nocardioides nanhaiensis</name>
    <dbReference type="NCBI Taxonomy" id="1476871"/>
    <lineage>
        <taxon>Bacteria</taxon>
        <taxon>Bacillati</taxon>
        <taxon>Actinomycetota</taxon>
        <taxon>Actinomycetes</taxon>
        <taxon>Propionibacteriales</taxon>
        <taxon>Nocardioidaceae</taxon>
        <taxon>Nocardioides</taxon>
    </lineage>
</organism>
<dbReference type="RefSeq" id="WP_345265624.1">
    <property type="nucleotide sequence ID" value="NZ_BAABIM010000002.1"/>
</dbReference>
<name>A0ABP8W862_9ACTN</name>
<evidence type="ECO:0000256" key="3">
    <source>
        <dbReference type="ARBA" id="ARBA00022475"/>
    </source>
</evidence>
<sequence>MEIALLLVVLAVSVLVVTGLAERLDIPAPLVLVVAGAAASFVPGVPEIHLEPEVVLIGLLPPLLYATAIRTSLVDFNANRRVILLLSVGLVVFTTLGVGVVVHALLPGVGWPAALAIGAVVAPPDAVAATAVARRIGLPRRVVTILEGESLLNDATALVALRTAIAAGGVGVTAVEVGLDFAVAAGGGLAVGVLTFVIVARVRRRVTDPLMDTALSFVVPFAAYLAAEELHASGVISVVVAGLLLGHKAPVLQDAASRIAERMNWRAIAFVLENAVFLLIGLQTRWLLEDVGGSGISVGRVVLVCTATLVAVVVLRLVWVFTSRALLMRPDPASGQRVVPPANTFLLGWAGMRGVVTLAAAFVIPEDTEHREVLLLIAFTVVLGTLLLQGLSLPWIARTLQVPGPDPMEDALARATLLQQAAKAGVERLEELEYEDPHGVVPLVRQRVEQRTFAAWERLGTTVDEEPPSELYTRIRQEMIDAERRRVLEIRSTGQVPSEVVAEVLAQLDVEESMLDVATDQREEVQRFAARTGPRKQCHDLVERPAEEPNGEDWAGECPRCLEDGTRWVALRRCLTCGHLGCCDSSPGRHATEHFHATAHPVIQSAEPGEDWRWCYVHHVSA</sequence>
<feature type="transmembrane region" description="Helical" evidence="10">
    <location>
        <begin position="155"/>
        <end position="175"/>
    </location>
</feature>
<keyword evidence="4 10" id="KW-0812">Transmembrane</keyword>
<gene>
    <name evidence="12" type="ORF">GCM10023226_21660</name>
</gene>
<keyword evidence="13" id="KW-1185">Reference proteome</keyword>
<comment type="caution">
    <text evidence="12">The sequence shown here is derived from an EMBL/GenBank/DDBJ whole genome shotgun (WGS) entry which is preliminary data.</text>
</comment>
<keyword evidence="10" id="KW-0050">Antiport</keyword>
<feature type="transmembrane region" description="Helical" evidence="10">
    <location>
        <begin position="54"/>
        <end position="73"/>
    </location>
</feature>
<evidence type="ECO:0000256" key="1">
    <source>
        <dbReference type="ARBA" id="ARBA00004651"/>
    </source>
</evidence>
<evidence type="ECO:0000256" key="6">
    <source>
        <dbReference type="ARBA" id="ARBA00023053"/>
    </source>
</evidence>
<keyword evidence="8 10" id="KW-0472">Membrane</keyword>
<dbReference type="EMBL" id="BAABIM010000002">
    <property type="protein sequence ID" value="GAA4684031.1"/>
    <property type="molecule type" value="Genomic_DNA"/>
</dbReference>
<evidence type="ECO:0000313" key="13">
    <source>
        <dbReference type="Proteomes" id="UP001500621"/>
    </source>
</evidence>
<dbReference type="PANTHER" id="PTHR10110:SF86">
    <property type="entry name" value="SODIUM_HYDROGEN EXCHANGER 7"/>
    <property type="match status" value="1"/>
</dbReference>
<feature type="transmembrane region" description="Helical" evidence="10">
    <location>
        <begin position="265"/>
        <end position="288"/>
    </location>
</feature>
<evidence type="ECO:0000256" key="4">
    <source>
        <dbReference type="ARBA" id="ARBA00022692"/>
    </source>
</evidence>
<feature type="transmembrane region" description="Helical" evidence="10">
    <location>
        <begin position="342"/>
        <end position="364"/>
    </location>
</feature>
<keyword evidence="3 10" id="KW-1003">Cell membrane</keyword>